<reference evidence="4" key="1">
    <citation type="submission" date="2020-07" db="EMBL/GenBank/DDBJ databases">
        <title>Multicomponent nature underlies the extraordinary mechanical properties of spider dragline silk.</title>
        <authorList>
            <person name="Kono N."/>
            <person name="Nakamura H."/>
            <person name="Mori M."/>
            <person name="Yoshida Y."/>
            <person name="Ohtoshi R."/>
            <person name="Malay A.D."/>
            <person name="Moran D.A.P."/>
            <person name="Tomita M."/>
            <person name="Numata K."/>
            <person name="Arakawa K."/>
        </authorList>
    </citation>
    <scope>NUCLEOTIDE SEQUENCE</scope>
</reference>
<evidence type="ECO:0000313" key="4">
    <source>
        <dbReference type="EMBL" id="GFQ72865.1"/>
    </source>
</evidence>
<keyword evidence="2" id="KW-0576">Peroxisome</keyword>
<dbReference type="PANTHER" id="PTHR43684">
    <property type="match status" value="1"/>
</dbReference>
<dbReference type="AlphaFoldDB" id="A0A8X6F721"/>
<dbReference type="InterPro" id="IPR029045">
    <property type="entry name" value="ClpP/crotonase-like_dom_sf"/>
</dbReference>
<evidence type="ECO:0000256" key="2">
    <source>
        <dbReference type="ARBA" id="ARBA00023140"/>
    </source>
</evidence>
<dbReference type="InterPro" id="IPR001753">
    <property type="entry name" value="Enoyl-CoA_hydra/iso"/>
</dbReference>
<evidence type="ECO:0000313" key="5">
    <source>
        <dbReference type="Proteomes" id="UP000887116"/>
    </source>
</evidence>
<dbReference type="GO" id="GO:0004165">
    <property type="term" value="F:delta(3)-delta(2)-enoyl-CoA isomerase activity"/>
    <property type="evidence" value="ECO:0007669"/>
    <property type="project" value="UniProtKB-ARBA"/>
</dbReference>
<dbReference type="SUPFAM" id="SSF52096">
    <property type="entry name" value="ClpP/crotonase"/>
    <property type="match status" value="1"/>
</dbReference>
<dbReference type="Pfam" id="PF00378">
    <property type="entry name" value="ECH_1"/>
    <property type="match status" value="1"/>
</dbReference>
<name>A0A8X6F721_TRICU</name>
<dbReference type="Gene3D" id="3.90.226.10">
    <property type="entry name" value="2-enoyl-CoA Hydratase, Chain A, domain 1"/>
    <property type="match status" value="1"/>
</dbReference>
<protein>
    <submittedName>
        <fullName evidence="4">Chromodomain Y-like protein</fullName>
    </submittedName>
</protein>
<gene>
    <name evidence="4" type="primary">X975_13901</name>
    <name evidence="4" type="ORF">TNCT_425831</name>
</gene>
<evidence type="ECO:0000256" key="3">
    <source>
        <dbReference type="ARBA" id="ARBA00023235"/>
    </source>
</evidence>
<evidence type="ECO:0000256" key="1">
    <source>
        <dbReference type="ARBA" id="ARBA00004275"/>
    </source>
</evidence>
<dbReference type="EMBL" id="BMAO01031159">
    <property type="protein sequence ID" value="GFQ72865.1"/>
    <property type="molecule type" value="Genomic_DNA"/>
</dbReference>
<accession>A0A8X6F721</accession>
<comment type="subcellular location">
    <subcellularLocation>
        <location evidence="1">Peroxisome</location>
    </subcellularLocation>
</comment>
<dbReference type="GO" id="GO:0005777">
    <property type="term" value="C:peroxisome"/>
    <property type="evidence" value="ECO:0007669"/>
    <property type="project" value="UniProtKB-SubCell"/>
</dbReference>
<proteinExistence type="predicted"/>
<organism evidence="4 5">
    <name type="scientific">Trichonephila clavata</name>
    <name type="common">Joro spider</name>
    <name type="synonym">Nephila clavata</name>
    <dbReference type="NCBI Taxonomy" id="2740835"/>
    <lineage>
        <taxon>Eukaryota</taxon>
        <taxon>Metazoa</taxon>
        <taxon>Ecdysozoa</taxon>
        <taxon>Arthropoda</taxon>
        <taxon>Chelicerata</taxon>
        <taxon>Arachnida</taxon>
        <taxon>Araneae</taxon>
        <taxon>Araneomorphae</taxon>
        <taxon>Entelegynae</taxon>
        <taxon>Araneoidea</taxon>
        <taxon>Nephilidae</taxon>
        <taxon>Trichonephila</taxon>
    </lineage>
</organism>
<sequence length="100" mass="11558">ATDLILRGRKITAQEAKDIGLITEIMEAKRLPFDLVSRVKMLTENTLPAMETAKAMLKMRLHLDLLMVLENEVKLLPKIWLSQSCQEAMQNPMHKWLWGE</sequence>
<dbReference type="InterPro" id="IPR051053">
    <property type="entry name" value="ECH/Chromodomain_protein"/>
</dbReference>
<keyword evidence="3" id="KW-0413">Isomerase</keyword>
<dbReference type="Proteomes" id="UP000887116">
    <property type="component" value="Unassembled WGS sequence"/>
</dbReference>
<comment type="caution">
    <text evidence="4">The sequence shown here is derived from an EMBL/GenBank/DDBJ whole genome shotgun (WGS) entry which is preliminary data.</text>
</comment>
<dbReference type="OrthoDB" id="409763at2759"/>
<feature type="non-terminal residue" evidence="4">
    <location>
        <position position="100"/>
    </location>
</feature>
<dbReference type="PANTHER" id="PTHR43684:SF1">
    <property type="entry name" value="ENOYL-COA DELTA ISOMERASE 2"/>
    <property type="match status" value="1"/>
</dbReference>
<keyword evidence="5" id="KW-1185">Reference proteome</keyword>